<dbReference type="InterPro" id="IPR011604">
    <property type="entry name" value="PDDEXK-like_dom_sf"/>
</dbReference>
<dbReference type="EMBL" id="LR796492">
    <property type="protein sequence ID" value="CAB4147661.1"/>
    <property type="molecule type" value="Genomic_DNA"/>
</dbReference>
<feature type="domain" description="YqaJ viral recombinase" evidence="2">
    <location>
        <begin position="27"/>
        <end position="148"/>
    </location>
</feature>
<evidence type="ECO:0000313" key="3">
    <source>
        <dbReference type="EMBL" id="CAB4147661.1"/>
    </source>
</evidence>
<keyword evidence="3" id="KW-0540">Nuclease</keyword>
<organism evidence="3">
    <name type="scientific">uncultured Caudovirales phage</name>
    <dbReference type="NCBI Taxonomy" id="2100421"/>
    <lineage>
        <taxon>Viruses</taxon>
        <taxon>Duplodnaviria</taxon>
        <taxon>Heunggongvirae</taxon>
        <taxon>Uroviricota</taxon>
        <taxon>Caudoviricetes</taxon>
        <taxon>Peduoviridae</taxon>
        <taxon>Maltschvirus</taxon>
        <taxon>Maltschvirus maltsch</taxon>
    </lineage>
</organism>
<dbReference type="InterPro" id="IPR019080">
    <property type="entry name" value="YqaJ_viral_recombinase"/>
</dbReference>
<gene>
    <name evidence="3" type="ORF">UFOVP519_39</name>
</gene>
<sequence length="306" mass="34442">MHKHTINKPPHGSLEWHLVRWRDDNDKCVVGASEVSTIMGCNPYENIAEMAVRKMLPPQVSETNDAMTRGNVLEPALITHASNALGLNLITPDIMYRNGRFIATLDAEAVDDPTLLVEAKTNNHWAFGSELPDSWFWQAQAQMHCTGADKVTFVILDRHMRLGFELVERSDDAIARMEEAVEAFCLCVDEERMPEDAVLTAPLVTELYKDATGEVELDGNILYLLGEWEAAKHAIKEAEEREREAKDAIARMLLDKEFGTVCGTRVVSFKTQSSSRLDSKALLADHPELKDEYTKTTTTRVMRIIK</sequence>
<keyword evidence="3" id="KW-0255">Endonuclease</keyword>
<dbReference type="GO" id="GO:0004519">
    <property type="term" value="F:endonuclease activity"/>
    <property type="evidence" value="ECO:0007669"/>
    <property type="project" value="UniProtKB-KW"/>
</dbReference>
<evidence type="ECO:0000256" key="1">
    <source>
        <dbReference type="SAM" id="Coils"/>
    </source>
</evidence>
<accession>A0A6J5MNM4</accession>
<dbReference type="InterPro" id="IPR011335">
    <property type="entry name" value="Restrct_endonuc-II-like"/>
</dbReference>
<keyword evidence="1" id="KW-0175">Coiled coil</keyword>
<dbReference type="Gene3D" id="3.90.320.10">
    <property type="match status" value="1"/>
</dbReference>
<dbReference type="Pfam" id="PF09588">
    <property type="entry name" value="YqaJ"/>
    <property type="match status" value="1"/>
</dbReference>
<dbReference type="SUPFAM" id="SSF52980">
    <property type="entry name" value="Restriction endonuclease-like"/>
    <property type="match status" value="1"/>
</dbReference>
<feature type="coiled-coil region" evidence="1">
    <location>
        <begin position="228"/>
        <end position="255"/>
    </location>
</feature>
<reference evidence="3" key="1">
    <citation type="submission" date="2020-04" db="EMBL/GenBank/DDBJ databases">
        <authorList>
            <person name="Chiriac C."/>
            <person name="Salcher M."/>
            <person name="Ghai R."/>
            <person name="Kavagutti S V."/>
        </authorList>
    </citation>
    <scope>NUCLEOTIDE SEQUENCE</scope>
</reference>
<keyword evidence="3" id="KW-0378">Hydrolase</keyword>
<name>A0A6J5MNM4_9CAUD</name>
<evidence type="ECO:0000259" key="2">
    <source>
        <dbReference type="Pfam" id="PF09588"/>
    </source>
</evidence>
<proteinExistence type="predicted"/>
<protein>
    <submittedName>
        <fullName evidence="3">COG5377 Phage-related protein, predicted endonuclease</fullName>
    </submittedName>
</protein>